<dbReference type="SUPFAM" id="SSF55874">
    <property type="entry name" value="ATPase domain of HSP90 chaperone/DNA topoisomerase II/histidine kinase"/>
    <property type="match status" value="1"/>
</dbReference>
<evidence type="ECO:0000256" key="1">
    <source>
        <dbReference type="ARBA" id="ARBA00000085"/>
    </source>
</evidence>
<dbReference type="InterPro" id="IPR058544">
    <property type="entry name" value="ETR1_N"/>
</dbReference>
<proteinExistence type="predicted"/>
<gene>
    <name evidence="8" type="ORF">FO440_15185</name>
</gene>
<keyword evidence="9" id="KW-1185">Reference proteome</keyword>
<evidence type="ECO:0000256" key="6">
    <source>
        <dbReference type="SAM" id="Phobius"/>
    </source>
</evidence>
<dbReference type="Gene3D" id="3.30.565.10">
    <property type="entry name" value="Histidine kinase-like ATPase, C-terminal domain"/>
    <property type="match status" value="1"/>
</dbReference>
<evidence type="ECO:0000256" key="5">
    <source>
        <dbReference type="ARBA" id="ARBA00022777"/>
    </source>
</evidence>
<dbReference type="Pfam" id="PF25487">
    <property type="entry name" value="ETR1_N"/>
    <property type="match status" value="1"/>
</dbReference>
<dbReference type="InterPro" id="IPR003594">
    <property type="entry name" value="HATPase_dom"/>
</dbReference>
<evidence type="ECO:0000313" key="8">
    <source>
        <dbReference type="EMBL" id="TSJ41071.1"/>
    </source>
</evidence>
<dbReference type="RefSeq" id="WP_144249108.1">
    <property type="nucleotide sequence ID" value="NZ_VLPK01000002.1"/>
</dbReference>
<dbReference type="InterPro" id="IPR036890">
    <property type="entry name" value="HATPase_C_sf"/>
</dbReference>
<feature type="transmembrane region" description="Helical" evidence="6">
    <location>
        <begin position="101"/>
        <end position="125"/>
    </location>
</feature>
<evidence type="ECO:0000259" key="7">
    <source>
        <dbReference type="PROSITE" id="PS50109"/>
    </source>
</evidence>
<keyword evidence="6" id="KW-1133">Transmembrane helix</keyword>
<keyword evidence="5 8" id="KW-0418">Kinase</keyword>
<dbReference type="OrthoDB" id="1522284at2"/>
<name>A0A556MMB0_9SPHI</name>
<organism evidence="8 9">
    <name type="scientific">Mucilaginibacter corticis</name>
    <dbReference type="NCBI Taxonomy" id="2597670"/>
    <lineage>
        <taxon>Bacteria</taxon>
        <taxon>Pseudomonadati</taxon>
        <taxon>Bacteroidota</taxon>
        <taxon>Sphingobacteriia</taxon>
        <taxon>Sphingobacteriales</taxon>
        <taxon>Sphingobacteriaceae</taxon>
        <taxon>Mucilaginibacter</taxon>
    </lineage>
</organism>
<accession>A0A556MMB0</accession>
<dbReference type="AlphaFoldDB" id="A0A556MMB0"/>
<dbReference type="PROSITE" id="PS50109">
    <property type="entry name" value="HIS_KIN"/>
    <property type="match status" value="1"/>
</dbReference>
<dbReference type="Gene3D" id="1.10.287.130">
    <property type="match status" value="1"/>
</dbReference>
<dbReference type="PRINTS" id="PR00344">
    <property type="entry name" value="BCTRLSENSOR"/>
</dbReference>
<evidence type="ECO:0000256" key="4">
    <source>
        <dbReference type="ARBA" id="ARBA00022679"/>
    </source>
</evidence>
<comment type="catalytic activity">
    <reaction evidence="1">
        <text>ATP + protein L-histidine = ADP + protein N-phospho-L-histidine.</text>
        <dbReference type="EC" id="2.7.13.3"/>
    </reaction>
</comment>
<feature type="transmembrane region" description="Helical" evidence="6">
    <location>
        <begin position="131"/>
        <end position="149"/>
    </location>
</feature>
<sequence>MLDSLATFHRTVLSPKQCLLCANKGVPLKTKPFTAQLSEFFSRILDTSDWPPRWHCGNWSDFHGWLYICSDLVIGVAYFAIPFLLIRMLKGRPDIPFPKIIWLFIAFIIFCGTTHFMDALIFWWPAYRLSALIRLLTGVISAITLFALYRILPMVFSLRTVEELEREISQRKMAEQALTESHDQLRSFTQILSHNIRTYAGNISSLTEMIDRGTLDQENAKLVGMLSTVSASLNTTLNDLYAVMSVRDRKVPREVLSFREVYNQVAGVLETEIREYNVGIFTNFKVETVAFPKLYLESVLLNLISNSIKYRIKGEDCFIKLRTYKDKAGKTVLECADNGMGIDLSLYGDKVFGLYHTFHQNDTAHGIGLFLIKTQLESQGASIHIESEPGKGATFIIVF</sequence>
<feature type="transmembrane region" description="Helical" evidence="6">
    <location>
        <begin position="64"/>
        <end position="89"/>
    </location>
</feature>
<dbReference type="InterPro" id="IPR005467">
    <property type="entry name" value="His_kinase_dom"/>
</dbReference>
<keyword evidence="6" id="KW-0472">Membrane</keyword>
<evidence type="ECO:0000313" key="9">
    <source>
        <dbReference type="Proteomes" id="UP000318733"/>
    </source>
</evidence>
<dbReference type="GO" id="GO:0004673">
    <property type="term" value="F:protein histidine kinase activity"/>
    <property type="evidence" value="ECO:0007669"/>
    <property type="project" value="UniProtKB-EC"/>
</dbReference>
<keyword evidence="4" id="KW-0808">Transferase</keyword>
<keyword evidence="3" id="KW-0597">Phosphoprotein</keyword>
<dbReference type="Pfam" id="PF02518">
    <property type="entry name" value="HATPase_c"/>
    <property type="match status" value="1"/>
</dbReference>
<dbReference type="EC" id="2.7.13.3" evidence="2"/>
<comment type="caution">
    <text evidence="8">The sequence shown here is derived from an EMBL/GenBank/DDBJ whole genome shotgun (WGS) entry which is preliminary data.</text>
</comment>
<dbReference type="InterPro" id="IPR004358">
    <property type="entry name" value="Sig_transdc_His_kin-like_C"/>
</dbReference>
<dbReference type="PANTHER" id="PTHR43304:SF1">
    <property type="entry name" value="PAC DOMAIN-CONTAINING PROTEIN"/>
    <property type="match status" value="1"/>
</dbReference>
<feature type="domain" description="Histidine kinase" evidence="7">
    <location>
        <begin position="191"/>
        <end position="399"/>
    </location>
</feature>
<dbReference type="PANTHER" id="PTHR43304">
    <property type="entry name" value="PHYTOCHROME-LIKE PROTEIN CPH1"/>
    <property type="match status" value="1"/>
</dbReference>
<reference evidence="8 9" key="1">
    <citation type="submission" date="2019-07" db="EMBL/GenBank/DDBJ databases">
        <authorList>
            <person name="Huq M.A."/>
        </authorList>
    </citation>
    <scope>NUCLEOTIDE SEQUENCE [LARGE SCALE GENOMIC DNA]</scope>
    <source>
        <strain evidence="8 9">MAH-19</strain>
    </source>
</reference>
<evidence type="ECO:0000256" key="3">
    <source>
        <dbReference type="ARBA" id="ARBA00022553"/>
    </source>
</evidence>
<dbReference type="Proteomes" id="UP000318733">
    <property type="component" value="Unassembled WGS sequence"/>
</dbReference>
<dbReference type="EMBL" id="VLPK01000002">
    <property type="protein sequence ID" value="TSJ41071.1"/>
    <property type="molecule type" value="Genomic_DNA"/>
</dbReference>
<keyword evidence="6" id="KW-0812">Transmembrane</keyword>
<dbReference type="InterPro" id="IPR052162">
    <property type="entry name" value="Sensor_kinase/Photoreceptor"/>
</dbReference>
<evidence type="ECO:0000256" key="2">
    <source>
        <dbReference type="ARBA" id="ARBA00012438"/>
    </source>
</evidence>
<protein>
    <recommendedName>
        <fullName evidence="2">histidine kinase</fullName>
        <ecNumber evidence="2">2.7.13.3</ecNumber>
    </recommendedName>
</protein>